<evidence type="ECO:0000256" key="12">
    <source>
        <dbReference type="ARBA" id="ARBA00012497"/>
    </source>
</evidence>
<feature type="compositionally biased region" description="Polar residues" evidence="36">
    <location>
        <begin position="624"/>
        <end position="639"/>
    </location>
</feature>
<comment type="catalytic activity">
    <reaction evidence="2">
        <text>(9Z)-octadecenoyl-sn-glycero-3-phosphate + H2O = (9Z-octadecenoyl)-glycerol + phosphate</text>
        <dbReference type="Rhea" id="RHEA:50884"/>
        <dbReference type="ChEBI" id="CHEBI:15377"/>
        <dbReference type="ChEBI" id="CHEBI:43474"/>
        <dbReference type="ChEBI" id="CHEBI:75937"/>
        <dbReference type="ChEBI" id="CHEBI:84973"/>
    </reaction>
    <physiologicalReaction direction="left-to-right" evidence="2">
        <dbReference type="Rhea" id="RHEA:50885"/>
    </physiologicalReaction>
</comment>
<comment type="subcellular location">
    <subcellularLocation>
        <location evidence="9">Apical cell membrane</location>
        <topology evidence="9">Multi-pass membrane protein</topology>
    </subcellularLocation>
    <subcellularLocation>
        <location evidence="8">Membrane raft</location>
        <topology evidence="8">Multi-pass membrane protein</topology>
    </subcellularLocation>
    <subcellularLocation>
        <location evidence="7">Membrane</location>
        <location evidence="7">Caveola</location>
        <topology evidence="7">Multi-pass membrane protein</topology>
    </subcellularLocation>
</comment>
<evidence type="ECO:0000256" key="7">
    <source>
        <dbReference type="ARBA" id="ARBA00004189"/>
    </source>
</evidence>
<dbReference type="Pfam" id="PF01569">
    <property type="entry name" value="PAP2"/>
    <property type="match status" value="1"/>
</dbReference>
<evidence type="ECO:0000256" key="25">
    <source>
        <dbReference type="ARBA" id="ARBA00030413"/>
    </source>
</evidence>
<comment type="catalytic activity">
    <reaction evidence="6">
        <text>1,2-dihexadecanoyl-sn-glycero-3-phosphate + H2O = 1,2-dihexadecanoyl-sn-glycerol + phosphate</text>
        <dbReference type="Rhea" id="RHEA:43236"/>
        <dbReference type="ChEBI" id="CHEBI:15377"/>
        <dbReference type="ChEBI" id="CHEBI:43474"/>
        <dbReference type="ChEBI" id="CHEBI:72859"/>
        <dbReference type="ChEBI" id="CHEBI:82929"/>
    </reaction>
    <physiologicalReaction direction="left-to-right" evidence="6">
        <dbReference type="Rhea" id="RHEA:43237"/>
    </physiologicalReaction>
</comment>
<evidence type="ECO:0000256" key="31">
    <source>
        <dbReference type="ARBA" id="ARBA00047320"/>
    </source>
</evidence>
<feature type="transmembrane region" description="Helical" evidence="37">
    <location>
        <begin position="519"/>
        <end position="539"/>
    </location>
</feature>
<evidence type="ECO:0000256" key="11">
    <source>
        <dbReference type="ARBA" id="ARBA00008816"/>
    </source>
</evidence>
<evidence type="ECO:0000256" key="23">
    <source>
        <dbReference type="ARBA" id="ARBA00023977"/>
    </source>
</evidence>
<keyword evidence="15" id="KW-1003">Cell membrane</keyword>
<protein>
    <recommendedName>
        <fullName evidence="14">Phospholipid phosphatase 1</fullName>
        <ecNumber evidence="12">3.1.3.106</ecNumber>
        <ecNumber evidence="13">3.1.3.4</ecNumber>
        <ecNumber evidence="29">3.6.1.75</ecNumber>
    </recommendedName>
    <alternativeName>
        <fullName evidence="26">Lipid phosphate phosphohydrolase 1</fullName>
    </alternativeName>
    <alternativeName>
        <fullName evidence="28">PAP2-alpha</fullName>
    </alternativeName>
    <alternativeName>
        <fullName evidence="25">Phosphatidate phosphohydrolase type 2a</fullName>
    </alternativeName>
    <alternativeName>
        <fullName evidence="27">Phosphatidic acid phosphatase 2a</fullName>
    </alternativeName>
</protein>
<keyword evidence="21" id="KW-0325">Glycoprotein</keyword>
<keyword evidence="18 37" id="KW-1133">Transmembrane helix</keyword>
<dbReference type="GO" id="GO:0005901">
    <property type="term" value="C:caveola"/>
    <property type="evidence" value="ECO:0007669"/>
    <property type="project" value="UniProtKB-SubCell"/>
</dbReference>
<comment type="catalytic activity">
    <reaction evidence="3">
        <text>1,2-di-(9Z-octadecenoyl)-sn-glycero-3-phosphate + H2O = 1,2-di-(9Z-octadecenoyl)-sn-glycerol + phosphate</text>
        <dbReference type="Rhea" id="RHEA:43244"/>
        <dbReference type="ChEBI" id="CHEBI:15377"/>
        <dbReference type="ChEBI" id="CHEBI:43474"/>
        <dbReference type="ChEBI" id="CHEBI:52333"/>
        <dbReference type="ChEBI" id="CHEBI:74546"/>
    </reaction>
    <physiologicalReaction direction="left-to-right" evidence="3">
        <dbReference type="Rhea" id="RHEA:43245"/>
    </physiologicalReaction>
</comment>
<evidence type="ECO:0000256" key="35">
    <source>
        <dbReference type="ARBA" id="ARBA00049314"/>
    </source>
</evidence>
<evidence type="ECO:0000256" key="3">
    <source>
        <dbReference type="ARBA" id="ARBA00000980"/>
    </source>
</evidence>
<evidence type="ECO:0000256" key="8">
    <source>
        <dbReference type="ARBA" id="ARBA00004314"/>
    </source>
</evidence>
<evidence type="ECO:0000256" key="19">
    <source>
        <dbReference type="ARBA" id="ARBA00023098"/>
    </source>
</evidence>
<evidence type="ECO:0000256" key="2">
    <source>
        <dbReference type="ARBA" id="ARBA00000974"/>
    </source>
</evidence>
<dbReference type="EC" id="3.6.1.75" evidence="29"/>
<comment type="catalytic activity">
    <reaction evidence="5">
        <text>a 1-acyl-sn-glycero-3-phosphate + H2O = a 1-acyl-sn-glycerol + phosphate</text>
        <dbReference type="Rhea" id="RHEA:33155"/>
        <dbReference type="ChEBI" id="CHEBI:15377"/>
        <dbReference type="ChEBI" id="CHEBI:43474"/>
        <dbReference type="ChEBI" id="CHEBI:57970"/>
        <dbReference type="ChEBI" id="CHEBI:64683"/>
        <dbReference type="EC" id="3.1.3.106"/>
    </reaction>
    <physiologicalReaction direction="left-to-right" evidence="5">
        <dbReference type="Rhea" id="RHEA:33156"/>
    </physiologicalReaction>
</comment>
<dbReference type="InterPro" id="IPR000326">
    <property type="entry name" value="PAP2/HPO"/>
</dbReference>
<dbReference type="EC" id="3.1.3.4" evidence="13"/>
<evidence type="ECO:0000256" key="28">
    <source>
        <dbReference type="ARBA" id="ARBA00032601"/>
    </source>
</evidence>
<evidence type="ECO:0000256" key="16">
    <source>
        <dbReference type="ARBA" id="ARBA00022692"/>
    </source>
</evidence>
<evidence type="ECO:0000256" key="13">
    <source>
        <dbReference type="ARBA" id="ARBA00012638"/>
    </source>
</evidence>
<dbReference type="GO" id="GO:0046839">
    <property type="term" value="P:phospholipid dephosphorylation"/>
    <property type="evidence" value="ECO:0007669"/>
    <property type="project" value="TreeGrafter"/>
</dbReference>
<keyword evidence="20 37" id="KW-0472">Membrane</keyword>
<evidence type="ECO:0000259" key="38">
    <source>
        <dbReference type="SMART" id="SM00014"/>
    </source>
</evidence>
<feature type="transmembrane region" description="Helical" evidence="37">
    <location>
        <begin position="582"/>
        <end position="604"/>
    </location>
</feature>
<evidence type="ECO:0000256" key="6">
    <source>
        <dbReference type="ARBA" id="ARBA00001611"/>
    </source>
</evidence>
<dbReference type="InterPro" id="IPR043216">
    <property type="entry name" value="PAP-like"/>
</dbReference>
<evidence type="ECO:0000313" key="40">
    <source>
        <dbReference type="Proteomes" id="UP000322234"/>
    </source>
</evidence>
<evidence type="ECO:0000313" key="39">
    <source>
        <dbReference type="EMBL" id="MXQ81152.1"/>
    </source>
</evidence>
<feature type="region of interest" description="Disordered" evidence="36">
    <location>
        <begin position="612"/>
        <end position="639"/>
    </location>
</feature>
<keyword evidence="19" id="KW-0443">Lipid metabolism</keyword>
<evidence type="ECO:0000256" key="10">
    <source>
        <dbReference type="ARBA" id="ARBA00005074"/>
    </source>
</evidence>
<evidence type="ECO:0000256" key="1">
    <source>
        <dbReference type="ARBA" id="ARBA00000235"/>
    </source>
</evidence>
<keyword evidence="17" id="KW-0378">Hydrolase</keyword>
<evidence type="ECO:0000256" key="21">
    <source>
        <dbReference type="ARBA" id="ARBA00023180"/>
    </source>
</evidence>
<dbReference type="Gene3D" id="1.20.144.10">
    <property type="entry name" value="Phosphatidic acid phosphatase type 2/haloperoxidase"/>
    <property type="match status" value="1"/>
</dbReference>
<dbReference type="UniPathway" id="UPA00085"/>
<evidence type="ECO:0000256" key="27">
    <source>
        <dbReference type="ARBA" id="ARBA00031161"/>
    </source>
</evidence>
<comment type="catalytic activity">
    <reaction evidence="4">
        <text>a 1,2-diacyl-sn-glycero-3-phosphate + H2O = a 1,2-diacyl-sn-glycerol + phosphate</text>
        <dbReference type="Rhea" id="RHEA:27429"/>
        <dbReference type="ChEBI" id="CHEBI:15377"/>
        <dbReference type="ChEBI" id="CHEBI:17815"/>
        <dbReference type="ChEBI" id="CHEBI:43474"/>
        <dbReference type="ChEBI" id="CHEBI:58608"/>
        <dbReference type="EC" id="3.1.3.4"/>
    </reaction>
    <physiologicalReaction direction="left-to-right" evidence="4">
        <dbReference type="Rhea" id="RHEA:27430"/>
    </physiologicalReaction>
</comment>
<organism evidence="39 40">
    <name type="scientific">Bos mutus</name>
    <name type="common">wild yak</name>
    <dbReference type="NCBI Taxonomy" id="72004"/>
    <lineage>
        <taxon>Eukaryota</taxon>
        <taxon>Metazoa</taxon>
        <taxon>Chordata</taxon>
        <taxon>Craniata</taxon>
        <taxon>Vertebrata</taxon>
        <taxon>Euteleostomi</taxon>
        <taxon>Mammalia</taxon>
        <taxon>Eutheria</taxon>
        <taxon>Laurasiatheria</taxon>
        <taxon>Artiodactyla</taxon>
        <taxon>Ruminantia</taxon>
        <taxon>Pecora</taxon>
        <taxon>Bovidae</taxon>
        <taxon>Bovinae</taxon>
        <taxon>Bos</taxon>
    </lineage>
</organism>
<gene>
    <name evidence="39" type="ORF">E5288_WYG012659</name>
</gene>
<comment type="catalytic activity">
    <reaction evidence="32">
        <text>N-(octanoyl)-sphing-4-enine-1-phosphate + H2O = N-octanoylsphing-4-enine + phosphate</text>
        <dbReference type="Rhea" id="RHEA:62040"/>
        <dbReference type="ChEBI" id="CHEBI:15377"/>
        <dbReference type="ChEBI" id="CHEBI:43474"/>
        <dbReference type="ChEBI" id="CHEBI:45815"/>
        <dbReference type="ChEBI" id="CHEBI:85376"/>
    </reaction>
    <physiologicalReaction direction="left-to-right" evidence="32">
        <dbReference type="Rhea" id="RHEA:62041"/>
    </physiologicalReaction>
</comment>
<keyword evidence="40" id="KW-1185">Reference proteome</keyword>
<dbReference type="GO" id="GO:0007165">
    <property type="term" value="P:signal transduction"/>
    <property type="evidence" value="ECO:0007669"/>
    <property type="project" value="TreeGrafter"/>
</dbReference>
<evidence type="ECO:0000256" key="20">
    <source>
        <dbReference type="ARBA" id="ARBA00023136"/>
    </source>
</evidence>
<dbReference type="GO" id="GO:0052642">
    <property type="term" value="F:lysophosphatidic acid phosphatase activity"/>
    <property type="evidence" value="ECO:0007669"/>
    <property type="project" value="UniProtKB-EC"/>
</dbReference>
<evidence type="ECO:0000256" key="26">
    <source>
        <dbReference type="ARBA" id="ARBA00030630"/>
    </source>
</evidence>
<comment type="catalytic activity">
    <reaction evidence="33">
        <text>a 1,2-diacyl-sn-glycerol 3-diphosphate + H2O = a 1,2-diacyl-sn-glycero-3-phosphate + phosphate + H(+)</text>
        <dbReference type="Rhea" id="RHEA:27449"/>
        <dbReference type="ChEBI" id="CHEBI:15377"/>
        <dbReference type="ChEBI" id="CHEBI:15378"/>
        <dbReference type="ChEBI" id="CHEBI:43474"/>
        <dbReference type="ChEBI" id="CHEBI:58608"/>
        <dbReference type="ChEBI" id="CHEBI:59996"/>
        <dbReference type="EC" id="3.6.1.75"/>
    </reaction>
    <physiologicalReaction direction="left-to-right" evidence="33">
        <dbReference type="Rhea" id="RHEA:27450"/>
    </physiologicalReaction>
</comment>
<feature type="transmembrane region" description="Helical" evidence="37">
    <location>
        <begin position="412"/>
        <end position="435"/>
    </location>
</feature>
<evidence type="ECO:0000256" key="4">
    <source>
        <dbReference type="ARBA" id="ARBA00001180"/>
    </source>
</evidence>
<evidence type="ECO:0000256" key="17">
    <source>
        <dbReference type="ARBA" id="ARBA00022801"/>
    </source>
</evidence>
<dbReference type="Proteomes" id="UP000322234">
    <property type="component" value="Unassembled WGS sequence"/>
</dbReference>
<dbReference type="PANTHER" id="PTHR10165">
    <property type="entry name" value="LIPID PHOSPHATE PHOSPHATASE"/>
    <property type="match status" value="1"/>
</dbReference>
<comment type="catalytic activity">
    <reaction evidence="1">
        <text>1-(9Z-octadecenoyl)-sn-glycero-3-phosphate + H2O = 1-(9Z-octadecenoyl)-sn-glycerol + phosphate</text>
        <dbReference type="Rhea" id="RHEA:39835"/>
        <dbReference type="ChEBI" id="CHEBI:15377"/>
        <dbReference type="ChEBI" id="CHEBI:43474"/>
        <dbReference type="ChEBI" id="CHEBI:74544"/>
        <dbReference type="ChEBI" id="CHEBI:75757"/>
    </reaction>
    <physiologicalReaction direction="left-to-right" evidence="1">
        <dbReference type="Rhea" id="RHEA:39836"/>
    </physiologicalReaction>
</comment>
<evidence type="ECO:0000256" key="29">
    <source>
        <dbReference type="ARBA" id="ARBA00038902"/>
    </source>
</evidence>
<dbReference type="AlphaFoldDB" id="A0A6B0QVP7"/>
<evidence type="ECO:0000256" key="37">
    <source>
        <dbReference type="SAM" id="Phobius"/>
    </source>
</evidence>
<dbReference type="FunFam" id="1.20.144.10:FF:000007">
    <property type="entry name" value="phospholipid phosphatase 1 isoform X2"/>
    <property type="match status" value="1"/>
</dbReference>
<dbReference type="InterPro" id="IPR036938">
    <property type="entry name" value="PAP2/HPO_sf"/>
</dbReference>
<evidence type="ECO:0000256" key="18">
    <source>
        <dbReference type="ARBA" id="ARBA00022989"/>
    </source>
</evidence>
<comment type="subunit">
    <text evidence="30">Forms functional homodimers and homooligomers that are not required for substrate recognition and catalytic activity. Can also form heterooligomers with PLPP2 and PLPP3.</text>
</comment>
<sequence length="639" mass="72734">MFDKTRLPYVALDVLCVLLEDLLDVRVVLMFEYRSNSIGELSALESCDFSILDAGCIKFKEYGHWKASMPMAVLNLGQIDPFQRGFFCKDNSIQYPYHDGTITTTVLSTVGLGLPISSVVDLNFFIVLADSEALFFHSDCPKGGRLGPIFTFLSSYLDGKKKNCYEEERMDGLITLKNILIKFNILDEPKREVIFWECYGIPLLSKFESRVFSMTYFGHVICHTLETKCYLLAEIKSFVFLHLFLDSERSTPVQSVGLSWGSMPGYYFSSRFRVFNVESNCSVGSRKKSLDREMEGATMKLLALILWFQDPDYLCKRKLKKMLCDCDLMLSFPVSGKRMEKYSCGKRKSVFDLKREMLIEPSTNSEICIVDIATGLPFAILTSRHTPFQRGLFCNDESIKYPYKEDTIPYPLLGGIIIPFSIIVMIVGETLSVYFSLLHSNSFIRNNYIATIYKAIGTFLFGAAASQSLTDIAKYSIGRLRPHFLDVCDPDWSKVNCSDGYIENYICRGNAQKVKEGRLSFYSGHSSFSMYCMMFVALYLQARMKGDWARLLRPTLQFGLVAASIYVGLSRVSDYKHHWSDVLTGLIQGALVAILVAVYVSDFFKKRSSPFKERKEEDSHTTLHETPTTGNHYRNSHQP</sequence>
<name>A0A6B0QVP7_9CETA</name>
<evidence type="ECO:0000256" key="14">
    <source>
        <dbReference type="ARBA" id="ARBA00021834"/>
    </source>
</evidence>
<dbReference type="SUPFAM" id="SSF48317">
    <property type="entry name" value="Acid phosphatase/Vanadium-dependent haloperoxidase"/>
    <property type="match status" value="1"/>
</dbReference>
<evidence type="ECO:0000256" key="5">
    <source>
        <dbReference type="ARBA" id="ARBA00001472"/>
    </source>
</evidence>
<comment type="catalytic activity">
    <reaction evidence="34">
        <text>N-(9Z-octadecenoyl)-ethanolamine phosphate + H2O = N-(9Z-octadecenoyl) ethanolamine + phosphate</text>
        <dbReference type="Rhea" id="RHEA:62160"/>
        <dbReference type="ChEBI" id="CHEBI:15377"/>
        <dbReference type="ChEBI" id="CHEBI:43474"/>
        <dbReference type="ChEBI" id="CHEBI:71466"/>
        <dbReference type="ChEBI" id="CHEBI:145465"/>
    </reaction>
    <physiologicalReaction direction="left-to-right" evidence="34">
        <dbReference type="Rhea" id="RHEA:62161"/>
    </physiologicalReaction>
</comment>
<dbReference type="GO" id="GO:0000810">
    <property type="term" value="F:diacylglycerol diphosphate phosphatase activity"/>
    <property type="evidence" value="ECO:0007669"/>
    <property type="project" value="UniProtKB-EC"/>
</dbReference>
<evidence type="ECO:0000256" key="30">
    <source>
        <dbReference type="ARBA" id="ARBA00047093"/>
    </source>
</evidence>
<keyword evidence="16 37" id="KW-0812">Transmembrane</keyword>
<comment type="catalytic activity">
    <reaction evidence="23">
        <text>an N-acylsphing-4-enine 1-phosphate + H2O = an N-acylsphing-4-enine + phosphate</text>
        <dbReference type="Rhea" id="RHEA:33743"/>
        <dbReference type="ChEBI" id="CHEBI:15377"/>
        <dbReference type="ChEBI" id="CHEBI:43474"/>
        <dbReference type="ChEBI" id="CHEBI:52639"/>
        <dbReference type="ChEBI" id="CHEBI:57674"/>
    </reaction>
    <physiologicalReaction direction="left-to-right" evidence="23">
        <dbReference type="Rhea" id="RHEA:33744"/>
    </physiologicalReaction>
</comment>
<dbReference type="EMBL" id="VBQZ03000006">
    <property type="protein sequence ID" value="MXQ81152.1"/>
    <property type="molecule type" value="Genomic_DNA"/>
</dbReference>
<comment type="similarity">
    <text evidence="11">Belongs to the PA-phosphatase related phosphoesterase family.</text>
</comment>
<dbReference type="CDD" id="cd03384">
    <property type="entry name" value="PAP2_wunen"/>
    <property type="match status" value="1"/>
</dbReference>
<evidence type="ECO:0000256" key="24">
    <source>
        <dbReference type="ARBA" id="ARBA00025707"/>
    </source>
</evidence>
<comment type="pathway">
    <text evidence="24">Phospholipid metabolism.</text>
</comment>
<comment type="catalytic activity">
    <reaction evidence="35">
        <text>sphing-4-enine 1-phosphate + H2O = sphing-4-enine + phosphate</text>
        <dbReference type="Rhea" id="RHEA:27518"/>
        <dbReference type="ChEBI" id="CHEBI:15377"/>
        <dbReference type="ChEBI" id="CHEBI:43474"/>
        <dbReference type="ChEBI" id="CHEBI:57756"/>
        <dbReference type="ChEBI" id="CHEBI:60119"/>
    </reaction>
    <physiologicalReaction direction="left-to-right" evidence="35">
        <dbReference type="Rhea" id="RHEA:27519"/>
    </physiologicalReaction>
</comment>
<evidence type="ECO:0000256" key="9">
    <source>
        <dbReference type="ARBA" id="ARBA00004424"/>
    </source>
</evidence>
<evidence type="ECO:0000256" key="34">
    <source>
        <dbReference type="ARBA" id="ARBA00048010"/>
    </source>
</evidence>
<dbReference type="SMART" id="SM00014">
    <property type="entry name" value="acidPPc"/>
    <property type="match status" value="1"/>
</dbReference>
<evidence type="ECO:0000256" key="32">
    <source>
        <dbReference type="ARBA" id="ARBA00047355"/>
    </source>
</evidence>
<reference evidence="39" key="1">
    <citation type="submission" date="2019-10" db="EMBL/GenBank/DDBJ databases">
        <title>The sequence and de novo assembly of the wild yak genome.</title>
        <authorList>
            <person name="Liu Y."/>
        </authorList>
    </citation>
    <scope>NUCLEOTIDE SEQUENCE [LARGE SCALE GENOMIC DNA]</scope>
    <source>
        <strain evidence="39">WY2019</strain>
    </source>
</reference>
<dbReference type="GO" id="GO:0008195">
    <property type="term" value="F:phosphatidate phosphatase activity"/>
    <property type="evidence" value="ECO:0007669"/>
    <property type="project" value="UniProtKB-EC"/>
</dbReference>
<evidence type="ECO:0000256" key="36">
    <source>
        <dbReference type="SAM" id="MobiDB-lite"/>
    </source>
</evidence>
<dbReference type="GO" id="GO:0016324">
    <property type="term" value="C:apical plasma membrane"/>
    <property type="evidence" value="ECO:0007669"/>
    <property type="project" value="UniProtKB-SubCell"/>
</dbReference>
<comment type="pathway">
    <text evidence="10">Lipid metabolism; phospholipid metabolism.</text>
</comment>
<comment type="catalytic activity">
    <reaction evidence="22">
        <text>1-hexadecanoyl-2-(9Z-octadecenoyl)-sn-glycero-3-phosphate + H2O = 1-hexadecanoyl-2-(9Z-octadecenoyl)-sn-glycerol + phosphate</text>
        <dbReference type="Rhea" id="RHEA:41255"/>
        <dbReference type="ChEBI" id="CHEBI:15377"/>
        <dbReference type="ChEBI" id="CHEBI:43474"/>
        <dbReference type="ChEBI" id="CHEBI:64839"/>
        <dbReference type="ChEBI" id="CHEBI:75466"/>
    </reaction>
    <physiologicalReaction direction="left-to-right" evidence="22">
        <dbReference type="Rhea" id="RHEA:41256"/>
    </physiologicalReaction>
</comment>
<feature type="compositionally biased region" description="Basic and acidic residues" evidence="36">
    <location>
        <begin position="612"/>
        <end position="623"/>
    </location>
</feature>
<evidence type="ECO:0000256" key="33">
    <source>
        <dbReference type="ARBA" id="ARBA00047873"/>
    </source>
</evidence>
<dbReference type="GO" id="GO:0006644">
    <property type="term" value="P:phospholipid metabolic process"/>
    <property type="evidence" value="ECO:0007669"/>
    <property type="project" value="UniProtKB-UniPathway"/>
</dbReference>
<comment type="caution">
    <text evidence="39">The sequence shown here is derived from an EMBL/GenBank/DDBJ whole genome shotgun (WGS) entry which is preliminary data.</text>
</comment>
<accession>A0A6B0QVP7</accession>
<feature type="domain" description="Phosphatidic acid phosphatase type 2/haloperoxidase" evidence="38">
    <location>
        <begin position="456"/>
        <end position="597"/>
    </location>
</feature>
<dbReference type="PANTHER" id="PTHR10165:SF26">
    <property type="entry name" value="PHOSPHOLIPID PHOSPHATASE 1"/>
    <property type="match status" value="1"/>
</dbReference>
<evidence type="ECO:0000256" key="15">
    <source>
        <dbReference type="ARBA" id="ARBA00022475"/>
    </source>
</evidence>
<evidence type="ECO:0000256" key="22">
    <source>
        <dbReference type="ARBA" id="ARBA00023681"/>
    </source>
</evidence>
<proteinExistence type="inferred from homology"/>
<comment type="catalytic activity">
    <reaction evidence="31">
        <text>a monoacyl-sn-glycero-3-phosphate + H2O = a monoacylglycerol + phosphate</text>
        <dbReference type="Rhea" id="RHEA:46736"/>
        <dbReference type="ChEBI" id="CHEBI:15377"/>
        <dbReference type="ChEBI" id="CHEBI:17408"/>
        <dbReference type="ChEBI" id="CHEBI:43474"/>
        <dbReference type="ChEBI" id="CHEBI:77589"/>
    </reaction>
    <physiologicalReaction direction="left-to-right" evidence="31">
        <dbReference type="Rhea" id="RHEA:46737"/>
    </physiologicalReaction>
</comment>
<dbReference type="EC" id="3.1.3.106" evidence="12"/>